<feature type="DNA-binding region" description="H-T-H motif" evidence="4">
    <location>
        <begin position="38"/>
        <end position="57"/>
    </location>
</feature>
<dbReference type="InterPro" id="IPR001647">
    <property type="entry name" value="HTH_TetR"/>
</dbReference>
<dbReference type="Pfam" id="PF00440">
    <property type="entry name" value="TetR_N"/>
    <property type="match status" value="1"/>
</dbReference>
<organism evidence="6 7">
    <name type="scientific">Streptomyces pilosus</name>
    <dbReference type="NCBI Taxonomy" id="28893"/>
    <lineage>
        <taxon>Bacteria</taxon>
        <taxon>Bacillati</taxon>
        <taxon>Actinomycetota</taxon>
        <taxon>Actinomycetes</taxon>
        <taxon>Kitasatosporales</taxon>
        <taxon>Streptomycetaceae</taxon>
        <taxon>Streptomyces</taxon>
    </lineage>
</organism>
<keyword evidence="3" id="KW-0804">Transcription</keyword>
<feature type="domain" description="HTH tetR-type" evidence="5">
    <location>
        <begin position="15"/>
        <end position="75"/>
    </location>
</feature>
<name>A0A918C4Q8_9ACTN</name>
<dbReference type="InterPro" id="IPR036271">
    <property type="entry name" value="Tet_transcr_reg_TetR-rel_C_sf"/>
</dbReference>
<dbReference type="Proteomes" id="UP000656732">
    <property type="component" value="Unassembled WGS sequence"/>
</dbReference>
<reference evidence="6" key="2">
    <citation type="submission" date="2020-09" db="EMBL/GenBank/DDBJ databases">
        <authorList>
            <person name="Sun Q."/>
            <person name="Ohkuma M."/>
        </authorList>
    </citation>
    <scope>NUCLEOTIDE SEQUENCE</scope>
    <source>
        <strain evidence="6">JCM 4403</strain>
    </source>
</reference>
<sequence length="243" mass="27897">MPQQTASSRVQKRRQATLLEIRSTARQLLREHGRASVTVNAVAREMGMSGPAVYRYYPSHDALVEALIADFYQELTTTMQTARDACPPEHPGRRLTATCRAMRTWAITHPGEFSWMFASPVDAATRRDAESPRLRAGQQFEKVFLDQFADIWERNPHPATPFEDLAPSLQEQILEYASRTDSPLPPEALHQFLTSWIRLYGLLCMEVLHQLDFAYSDLEPVFEENLRELCAMHHLEYEPPRTP</sequence>
<dbReference type="InterPro" id="IPR025996">
    <property type="entry name" value="MT1864/Rv1816-like_C"/>
</dbReference>
<keyword evidence="1" id="KW-0805">Transcription regulation</keyword>
<dbReference type="AlphaFoldDB" id="A0A918C4Q8"/>
<dbReference type="PANTHER" id="PTHR30055">
    <property type="entry name" value="HTH-TYPE TRANSCRIPTIONAL REGULATOR RUTR"/>
    <property type="match status" value="1"/>
</dbReference>
<evidence type="ECO:0000259" key="5">
    <source>
        <dbReference type="PROSITE" id="PS50977"/>
    </source>
</evidence>
<protein>
    <submittedName>
        <fullName evidence="6">TetR family transcriptional regulator</fullName>
    </submittedName>
</protein>
<dbReference type="GO" id="GO:0000976">
    <property type="term" value="F:transcription cis-regulatory region binding"/>
    <property type="evidence" value="ECO:0007669"/>
    <property type="project" value="TreeGrafter"/>
</dbReference>
<dbReference type="PROSITE" id="PS50977">
    <property type="entry name" value="HTH_TETR_2"/>
    <property type="match status" value="1"/>
</dbReference>
<evidence type="ECO:0000256" key="1">
    <source>
        <dbReference type="ARBA" id="ARBA00023015"/>
    </source>
</evidence>
<dbReference type="SUPFAM" id="SSF48498">
    <property type="entry name" value="Tetracyclin repressor-like, C-terminal domain"/>
    <property type="match status" value="1"/>
</dbReference>
<evidence type="ECO:0000313" key="6">
    <source>
        <dbReference type="EMBL" id="GGR06504.1"/>
    </source>
</evidence>
<gene>
    <name evidence="6" type="ORF">GCM10010280_62850</name>
</gene>
<keyword evidence="7" id="KW-1185">Reference proteome</keyword>
<accession>A0A918C4Q8</accession>
<dbReference type="PANTHER" id="PTHR30055:SF243">
    <property type="entry name" value="HTH-TYPE TRANSCRIPTIONAL REGULATOR RV1816"/>
    <property type="match status" value="1"/>
</dbReference>
<dbReference type="SUPFAM" id="SSF46689">
    <property type="entry name" value="Homeodomain-like"/>
    <property type="match status" value="1"/>
</dbReference>
<evidence type="ECO:0000313" key="7">
    <source>
        <dbReference type="Proteomes" id="UP000656732"/>
    </source>
</evidence>
<evidence type="ECO:0000256" key="2">
    <source>
        <dbReference type="ARBA" id="ARBA00023125"/>
    </source>
</evidence>
<dbReference type="InterPro" id="IPR009057">
    <property type="entry name" value="Homeodomain-like_sf"/>
</dbReference>
<dbReference type="Pfam" id="PF13305">
    <property type="entry name" value="TetR_C_33"/>
    <property type="match status" value="1"/>
</dbReference>
<evidence type="ECO:0000256" key="4">
    <source>
        <dbReference type="PROSITE-ProRule" id="PRU00335"/>
    </source>
</evidence>
<evidence type="ECO:0000256" key="3">
    <source>
        <dbReference type="ARBA" id="ARBA00023163"/>
    </source>
</evidence>
<comment type="caution">
    <text evidence="6">The sequence shown here is derived from an EMBL/GenBank/DDBJ whole genome shotgun (WGS) entry which is preliminary data.</text>
</comment>
<dbReference type="GO" id="GO:0003700">
    <property type="term" value="F:DNA-binding transcription factor activity"/>
    <property type="evidence" value="ECO:0007669"/>
    <property type="project" value="TreeGrafter"/>
</dbReference>
<dbReference type="RefSeq" id="WP_189561446.1">
    <property type="nucleotide sequence ID" value="NZ_BMTE01000020.1"/>
</dbReference>
<dbReference type="Gene3D" id="1.10.357.10">
    <property type="entry name" value="Tetracycline Repressor, domain 2"/>
    <property type="match status" value="1"/>
</dbReference>
<proteinExistence type="predicted"/>
<dbReference type="InterPro" id="IPR050109">
    <property type="entry name" value="HTH-type_TetR-like_transc_reg"/>
</dbReference>
<keyword evidence="2 4" id="KW-0238">DNA-binding</keyword>
<dbReference type="EMBL" id="BMTU01000019">
    <property type="protein sequence ID" value="GGR06504.1"/>
    <property type="molecule type" value="Genomic_DNA"/>
</dbReference>
<reference evidence="6" key="1">
    <citation type="journal article" date="2014" name="Int. J. Syst. Evol. Microbiol.">
        <title>Complete genome sequence of Corynebacterium casei LMG S-19264T (=DSM 44701T), isolated from a smear-ripened cheese.</title>
        <authorList>
            <consortium name="US DOE Joint Genome Institute (JGI-PGF)"/>
            <person name="Walter F."/>
            <person name="Albersmeier A."/>
            <person name="Kalinowski J."/>
            <person name="Ruckert C."/>
        </authorList>
    </citation>
    <scope>NUCLEOTIDE SEQUENCE</scope>
    <source>
        <strain evidence="6">JCM 4403</strain>
    </source>
</reference>